<gene>
    <name evidence="2" type="ORF">SARC_05791</name>
</gene>
<dbReference type="GeneID" id="25906295"/>
<accession>A0A0L0FZA9</accession>
<name>A0A0L0FZA9_9EUKA</name>
<organism evidence="2 3">
    <name type="scientific">Sphaeroforma arctica JP610</name>
    <dbReference type="NCBI Taxonomy" id="667725"/>
    <lineage>
        <taxon>Eukaryota</taxon>
        <taxon>Ichthyosporea</taxon>
        <taxon>Ichthyophonida</taxon>
        <taxon>Sphaeroforma</taxon>
    </lineage>
</organism>
<feature type="region of interest" description="Disordered" evidence="1">
    <location>
        <begin position="1"/>
        <end position="21"/>
    </location>
</feature>
<reference evidence="2 3" key="1">
    <citation type="submission" date="2011-02" db="EMBL/GenBank/DDBJ databases">
        <title>The Genome Sequence of Sphaeroforma arctica JP610.</title>
        <authorList>
            <consortium name="The Broad Institute Genome Sequencing Platform"/>
            <person name="Russ C."/>
            <person name="Cuomo C."/>
            <person name="Young S.K."/>
            <person name="Zeng Q."/>
            <person name="Gargeya S."/>
            <person name="Alvarado L."/>
            <person name="Berlin A."/>
            <person name="Chapman S.B."/>
            <person name="Chen Z."/>
            <person name="Freedman E."/>
            <person name="Gellesch M."/>
            <person name="Goldberg J."/>
            <person name="Griggs A."/>
            <person name="Gujja S."/>
            <person name="Heilman E."/>
            <person name="Heiman D."/>
            <person name="Howarth C."/>
            <person name="Mehta T."/>
            <person name="Neiman D."/>
            <person name="Pearson M."/>
            <person name="Roberts A."/>
            <person name="Saif S."/>
            <person name="Shea T."/>
            <person name="Shenoy N."/>
            <person name="Sisk P."/>
            <person name="Stolte C."/>
            <person name="Sykes S."/>
            <person name="White J."/>
            <person name="Yandava C."/>
            <person name="Burger G."/>
            <person name="Gray M.W."/>
            <person name="Holland P.W.H."/>
            <person name="King N."/>
            <person name="Lang F.B.F."/>
            <person name="Roger A.J."/>
            <person name="Ruiz-Trillo I."/>
            <person name="Haas B."/>
            <person name="Nusbaum C."/>
            <person name="Birren B."/>
        </authorList>
    </citation>
    <scope>NUCLEOTIDE SEQUENCE [LARGE SCALE GENOMIC DNA]</scope>
    <source>
        <strain evidence="2 3">JP610</strain>
    </source>
</reference>
<evidence type="ECO:0000313" key="3">
    <source>
        <dbReference type="Proteomes" id="UP000054560"/>
    </source>
</evidence>
<evidence type="ECO:0000256" key="1">
    <source>
        <dbReference type="SAM" id="MobiDB-lite"/>
    </source>
</evidence>
<dbReference type="EMBL" id="KQ241981">
    <property type="protein sequence ID" value="KNC81901.1"/>
    <property type="molecule type" value="Genomic_DNA"/>
</dbReference>
<dbReference type="RefSeq" id="XP_014155803.1">
    <property type="nucleotide sequence ID" value="XM_014300328.1"/>
</dbReference>
<sequence>MKQISPVKRRSGRTKPVPQVAPYENDHVTRIERLLMRCRLMVRIEDPQDVKRCKTSPPTEACIPDFTAVEMKTQVFLLTQRMMQAEDEGRTEEARSLQGLIRTFNETL</sequence>
<evidence type="ECO:0000313" key="2">
    <source>
        <dbReference type="EMBL" id="KNC81901.1"/>
    </source>
</evidence>
<keyword evidence="3" id="KW-1185">Reference proteome</keyword>
<protein>
    <submittedName>
        <fullName evidence="2">Uncharacterized protein</fullName>
    </submittedName>
</protein>
<proteinExistence type="predicted"/>
<dbReference type="Proteomes" id="UP000054560">
    <property type="component" value="Unassembled WGS sequence"/>
</dbReference>
<dbReference type="AlphaFoldDB" id="A0A0L0FZA9"/>